<protein>
    <submittedName>
        <fullName evidence="2">Transcriptional regulator</fullName>
    </submittedName>
</protein>
<dbReference type="Pfam" id="PF13560">
    <property type="entry name" value="HTH_31"/>
    <property type="match status" value="1"/>
</dbReference>
<gene>
    <name evidence="2" type="ORF">AArcSl_0093</name>
</gene>
<evidence type="ECO:0000259" key="1">
    <source>
        <dbReference type="PROSITE" id="PS50943"/>
    </source>
</evidence>
<evidence type="ECO:0000313" key="2">
    <source>
        <dbReference type="EMBL" id="AUX07751.1"/>
    </source>
</evidence>
<dbReference type="PROSITE" id="PS50943">
    <property type="entry name" value="HTH_CROC1"/>
    <property type="match status" value="1"/>
</dbReference>
<dbReference type="InterPro" id="IPR010982">
    <property type="entry name" value="Lambda_DNA-bd_dom_sf"/>
</dbReference>
<proteinExistence type="predicted"/>
<organism evidence="2 3">
    <name type="scientific">Halalkaliarchaeum desulfuricum</name>
    <dbReference type="NCBI Taxonomy" id="2055893"/>
    <lineage>
        <taxon>Archaea</taxon>
        <taxon>Methanobacteriati</taxon>
        <taxon>Methanobacteriota</taxon>
        <taxon>Stenosarchaea group</taxon>
        <taxon>Halobacteria</taxon>
        <taxon>Halobacteriales</taxon>
        <taxon>Haloferacaceae</taxon>
        <taxon>Halalkaliarchaeum</taxon>
    </lineage>
</organism>
<sequence>MGFDTLFGTDCDVSRMDNGDREATRADLARRIAGEITLSEDPGATLRKWRTDFDVSQTALADQLDVSSSVISDYESGRRSSPGIGVVSRMVEALLDIDERRGGGRIRQYARVISAGFESDVVYDLREYSTALPLSTFYEAMGATEIVRGDRDTVNGHTVINSIAAITRLSSEEFYRLYGQSTNRALVFTGVTRGESPLVAMRVVNPTPNAVVLHGIDEDDLWEYAPDLARVDGFSLAVSTREIEEILEDLGEL</sequence>
<dbReference type="CDD" id="cd00093">
    <property type="entry name" value="HTH_XRE"/>
    <property type="match status" value="1"/>
</dbReference>
<reference evidence="3" key="1">
    <citation type="submission" date="2017-11" db="EMBL/GenBank/DDBJ databases">
        <title>Phenotypic and genomic properties of facultatively anaerobic sulfur-reducing natronoarchaea from hypersaline soda lakes.</title>
        <authorList>
            <person name="Sorokin D.Y."/>
            <person name="Kublanov I.V."/>
            <person name="Roman P."/>
            <person name="Sinninghe Damste J.S."/>
            <person name="Golyshin P.N."/>
            <person name="Rojo D."/>
            <person name="Ciordia S."/>
            <person name="Mena M.D.C."/>
            <person name="Ferrer M."/>
            <person name="Messina E."/>
            <person name="Smedile F."/>
            <person name="La Spada G."/>
            <person name="La Cono V."/>
            <person name="Yakimov M.M."/>
        </authorList>
    </citation>
    <scope>NUCLEOTIDE SEQUENCE [LARGE SCALE GENOMIC DNA]</scope>
    <source>
        <strain evidence="3">AArc-Sl</strain>
    </source>
</reference>
<dbReference type="KEGG" id="hdf:AArcSl_0093"/>
<dbReference type="SMART" id="SM00530">
    <property type="entry name" value="HTH_XRE"/>
    <property type="match status" value="1"/>
</dbReference>
<keyword evidence="3" id="KW-1185">Reference proteome</keyword>
<dbReference type="InterPro" id="IPR017271">
    <property type="entry name" value="Tscrpt_reg_HTH_MJ1545_prd"/>
</dbReference>
<dbReference type="GO" id="GO:0003677">
    <property type="term" value="F:DNA binding"/>
    <property type="evidence" value="ECO:0007669"/>
    <property type="project" value="InterPro"/>
</dbReference>
<evidence type="ECO:0000313" key="3">
    <source>
        <dbReference type="Proteomes" id="UP000263012"/>
    </source>
</evidence>
<dbReference type="Gene3D" id="1.10.260.40">
    <property type="entry name" value="lambda repressor-like DNA-binding domains"/>
    <property type="match status" value="1"/>
</dbReference>
<dbReference type="Proteomes" id="UP000263012">
    <property type="component" value="Chromosome"/>
</dbReference>
<dbReference type="SUPFAM" id="SSF47413">
    <property type="entry name" value="lambda repressor-like DNA-binding domains"/>
    <property type="match status" value="1"/>
</dbReference>
<dbReference type="EMBL" id="CP025066">
    <property type="protein sequence ID" value="AUX07751.1"/>
    <property type="molecule type" value="Genomic_DNA"/>
</dbReference>
<name>A0A343TF79_9EURY</name>
<accession>A0A343TF79</accession>
<feature type="domain" description="HTH cro/C1-type" evidence="1">
    <location>
        <begin position="46"/>
        <end position="100"/>
    </location>
</feature>
<dbReference type="PIRSF" id="PIRSF037724">
    <property type="entry name" value="TF_HTH_MJ1545_prd"/>
    <property type="match status" value="1"/>
</dbReference>
<dbReference type="InterPro" id="IPR001387">
    <property type="entry name" value="Cro/C1-type_HTH"/>
</dbReference>
<dbReference type="AlphaFoldDB" id="A0A343TF79"/>